<evidence type="ECO:0000256" key="4">
    <source>
        <dbReference type="ARBA" id="ARBA00023125"/>
    </source>
</evidence>
<evidence type="ECO:0000256" key="6">
    <source>
        <dbReference type="ARBA" id="ARBA00023242"/>
    </source>
</evidence>
<feature type="compositionally biased region" description="Basic and acidic residues" evidence="7">
    <location>
        <begin position="157"/>
        <end position="166"/>
    </location>
</feature>
<evidence type="ECO:0008006" key="12">
    <source>
        <dbReference type="Google" id="ProtNLM"/>
    </source>
</evidence>
<evidence type="ECO:0000256" key="2">
    <source>
        <dbReference type="ARBA" id="ARBA00007163"/>
    </source>
</evidence>
<dbReference type="Pfam" id="PF00170">
    <property type="entry name" value="bZIP_1"/>
    <property type="match status" value="1"/>
</dbReference>
<dbReference type="PANTHER" id="PTHR45693">
    <property type="entry name" value="TRANSCRIPTION FACTOR TGA9"/>
    <property type="match status" value="1"/>
</dbReference>
<proteinExistence type="inferred from homology"/>
<protein>
    <recommendedName>
        <fullName evidence="12">BZIP domain-containing protein</fullName>
    </recommendedName>
</protein>
<organism evidence="10 11">
    <name type="scientific">Sorghum bicolor</name>
    <name type="common">Sorghum</name>
    <name type="synonym">Sorghum vulgare</name>
    <dbReference type="NCBI Taxonomy" id="4558"/>
    <lineage>
        <taxon>Eukaryota</taxon>
        <taxon>Viridiplantae</taxon>
        <taxon>Streptophyta</taxon>
        <taxon>Embryophyta</taxon>
        <taxon>Tracheophyta</taxon>
        <taxon>Spermatophyta</taxon>
        <taxon>Magnoliopsida</taxon>
        <taxon>Liliopsida</taxon>
        <taxon>Poales</taxon>
        <taxon>Poaceae</taxon>
        <taxon>PACMAD clade</taxon>
        <taxon>Panicoideae</taxon>
        <taxon>Andropogonodae</taxon>
        <taxon>Andropogoneae</taxon>
        <taxon>Sorghinae</taxon>
        <taxon>Sorghum</taxon>
    </lineage>
</organism>
<feature type="compositionally biased region" description="Low complexity" evidence="7">
    <location>
        <begin position="93"/>
        <end position="113"/>
    </location>
</feature>
<feature type="compositionally biased region" description="Low complexity" evidence="7">
    <location>
        <begin position="137"/>
        <end position="151"/>
    </location>
</feature>
<evidence type="ECO:0000313" key="11">
    <source>
        <dbReference type="Proteomes" id="UP000807115"/>
    </source>
</evidence>
<comment type="subcellular location">
    <subcellularLocation>
        <location evidence="1">Nucleus</location>
    </subcellularLocation>
</comment>
<dbReference type="FunFam" id="1.20.5.170:FF:000019">
    <property type="entry name" value="BZIP family transcription factor"/>
    <property type="match status" value="1"/>
</dbReference>
<feature type="region of interest" description="Disordered" evidence="7">
    <location>
        <begin position="464"/>
        <end position="488"/>
    </location>
</feature>
<dbReference type="PANTHER" id="PTHR45693:SF22">
    <property type="entry name" value="DOG1 DOMAIN-CONTAINING PROTEIN"/>
    <property type="match status" value="1"/>
</dbReference>
<sequence>MGDRTWQQPHEQPQAYPDAGTMVQASSSSVHGSIIRKEPGGGYDMAEFDQALFLYLNSQDQASVIQDQPQTLNIFPSQPMHVVEPAPKGGSMGTNNTASNAAAVAGSSSKQQQQPPPPPPPPNKDGGKPAAVKREGSSGAAAMGSGTPSTSNNQQEGRPRTSDAKTLRRLAQNREAARKSRLRKKAYIQNLETSRIRLTQLEQDLHYRSRTQGAVFGGGALSGCSGGLSPEAAWFDMEHARWQEEHGKMMRHLRAALEAEHAASAASTSTAAEAQLLRQLVDAAAAHHGVLAELKAVAARADAFHLVSGAWASAAERCFLWIGGFRPSELIKIAARHAEPLTEQQAMGVCGVQQWARDAEAALDHELQAMHRSVSEAVSSDAAALLCPYSDVPGFMATMSLAISKLASLEAFVRQADALRLQALHRLPQILTARQSARCFLAIADYSHRLRALSELWHTRPGQDPAASNLAAGPSSQRPPYQSRDGLL</sequence>
<comment type="caution">
    <text evidence="10">The sequence shown here is derived from an EMBL/GenBank/DDBJ whole genome shotgun (WGS) entry which is preliminary data.</text>
</comment>
<dbReference type="Pfam" id="PF14144">
    <property type="entry name" value="DOG1"/>
    <property type="match status" value="1"/>
</dbReference>
<evidence type="ECO:0000259" key="8">
    <source>
        <dbReference type="PROSITE" id="PS50217"/>
    </source>
</evidence>
<accession>A0A921UHF0</accession>
<dbReference type="EMBL" id="CM027683">
    <property type="protein sequence ID" value="KAG0532167.1"/>
    <property type="molecule type" value="Genomic_DNA"/>
</dbReference>
<comment type="similarity">
    <text evidence="2">Belongs to the bZIP family.</text>
</comment>
<keyword evidence="6" id="KW-0539">Nucleus</keyword>
<dbReference type="GO" id="GO:0005634">
    <property type="term" value="C:nucleus"/>
    <property type="evidence" value="ECO:0007669"/>
    <property type="project" value="UniProtKB-SubCell"/>
</dbReference>
<dbReference type="InterPro" id="IPR046347">
    <property type="entry name" value="bZIP_sf"/>
</dbReference>
<keyword evidence="4" id="KW-0238">DNA-binding</keyword>
<feature type="compositionally biased region" description="Polar residues" evidence="7">
    <location>
        <begin position="1"/>
        <end position="11"/>
    </location>
</feature>
<dbReference type="GO" id="GO:0006351">
    <property type="term" value="P:DNA-templated transcription"/>
    <property type="evidence" value="ECO:0007669"/>
    <property type="project" value="InterPro"/>
</dbReference>
<dbReference type="InterPro" id="IPR004827">
    <property type="entry name" value="bZIP"/>
</dbReference>
<feature type="region of interest" description="Disordered" evidence="7">
    <location>
        <begin position="80"/>
        <end position="167"/>
    </location>
</feature>
<evidence type="ECO:0000256" key="3">
    <source>
        <dbReference type="ARBA" id="ARBA00023015"/>
    </source>
</evidence>
<dbReference type="PROSITE" id="PS50217">
    <property type="entry name" value="BZIP"/>
    <property type="match status" value="1"/>
</dbReference>
<dbReference type="GO" id="GO:0043565">
    <property type="term" value="F:sequence-specific DNA binding"/>
    <property type="evidence" value="ECO:0007669"/>
    <property type="project" value="InterPro"/>
</dbReference>
<evidence type="ECO:0000256" key="7">
    <source>
        <dbReference type="SAM" id="MobiDB-lite"/>
    </source>
</evidence>
<dbReference type="PROSITE" id="PS00036">
    <property type="entry name" value="BZIP_BASIC"/>
    <property type="match status" value="1"/>
</dbReference>
<keyword evidence="3" id="KW-0805">Transcription regulation</keyword>
<dbReference type="Gene3D" id="1.20.5.170">
    <property type="match status" value="1"/>
</dbReference>
<reference evidence="10" key="1">
    <citation type="journal article" date="2019" name="BMC Genomics">
        <title>A new reference genome for Sorghum bicolor reveals high levels of sequence similarity between sweet and grain genotypes: implications for the genetics of sugar metabolism.</title>
        <authorList>
            <person name="Cooper E.A."/>
            <person name="Brenton Z.W."/>
            <person name="Flinn B.S."/>
            <person name="Jenkins J."/>
            <person name="Shu S."/>
            <person name="Flowers D."/>
            <person name="Luo F."/>
            <person name="Wang Y."/>
            <person name="Xia P."/>
            <person name="Barry K."/>
            <person name="Daum C."/>
            <person name="Lipzen A."/>
            <person name="Yoshinaga Y."/>
            <person name="Schmutz J."/>
            <person name="Saski C."/>
            <person name="Vermerris W."/>
            <person name="Kresovich S."/>
        </authorList>
    </citation>
    <scope>NUCLEOTIDE SEQUENCE</scope>
</reference>
<evidence type="ECO:0000313" key="10">
    <source>
        <dbReference type="EMBL" id="KAG0532167.1"/>
    </source>
</evidence>
<dbReference type="InterPro" id="IPR025422">
    <property type="entry name" value="TGA_domain"/>
</dbReference>
<dbReference type="SUPFAM" id="SSF57959">
    <property type="entry name" value="Leucine zipper domain"/>
    <property type="match status" value="1"/>
</dbReference>
<dbReference type="AlphaFoldDB" id="A0A921UHF0"/>
<name>A0A921UHF0_SORBI</name>
<dbReference type="Proteomes" id="UP000807115">
    <property type="component" value="Chromosome 4"/>
</dbReference>
<evidence type="ECO:0000259" key="9">
    <source>
        <dbReference type="PROSITE" id="PS51806"/>
    </source>
</evidence>
<dbReference type="PROSITE" id="PS51806">
    <property type="entry name" value="DOG1"/>
    <property type="match status" value="1"/>
</dbReference>
<evidence type="ECO:0000256" key="5">
    <source>
        <dbReference type="ARBA" id="ARBA00023163"/>
    </source>
</evidence>
<feature type="region of interest" description="Disordered" evidence="7">
    <location>
        <begin position="1"/>
        <end position="39"/>
    </location>
</feature>
<keyword evidence="5" id="KW-0804">Transcription</keyword>
<dbReference type="SMART" id="SM00338">
    <property type="entry name" value="BRLZ"/>
    <property type="match status" value="1"/>
</dbReference>
<dbReference type="GO" id="GO:0003700">
    <property type="term" value="F:DNA-binding transcription factor activity"/>
    <property type="evidence" value="ECO:0007669"/>
    <property type="project" value="InterPro"/>
</dbReference>
<feature type="domain" description="BZIP" evidence="8">
    <location>
        <begin position="163"/>
        <end position="205"/>
    </location>
</feature>
<reference evidence="10" key="2">
    <citation type="submission" date="2020-10" db="EMBL/GenBank/DDBJ databases">
        <authorList>
            <person name="Cooper E.A."/>
            <person name="Brenton Z.W."/>
            <person name="Flinn B.S."/>
            <person name="Jenkins J."/>
            <person name="Shu S."/>
            <person name="Flowers D."/>
            <person name="Luo F."/>
            <person name="Wang Y."/>
            <person name="Xia P."/>
            <person name="Barry K."/>
            <person name="Daum C."/>
            <person name="Lipzen A."/>
            <person name="Yoshinaga Y."/>
            <person name="Schmutz J."/>
            <person name="Saski C."/>
            <person name="Vermerris W."/>
            <person name="Kresovich S."/>
        </authorList>
    </citation>
    <scope>NUCLEOTIDE SEQUENCE</scope>
</reference>
<feature type="compositionally biased region" description="Pro residues" evidence="7">
    <location>
        <begin position="114"/>
        <end position="123"/>
    </location>
</feature>
<feature type="domain" description="DOG1" evidence="9">
    <location>
        <begin position="232"/>
        <end position="460"/>
    </location>
</feature>
<gene>
    <name evidence="10" type="ORF">BDA96_04G085400</name>
</gene>
<evidence type="ECO:0000256" key="1">
    <source>
        <dbReference type="ARBA" id="ARBA00004123"/>
    </source>
</evidence>